<keyword evidence="2" id="KW-1185">Reference proteome</keyword>
<evidence type="ECO:0000313" key="2">
    <source>
        <dbReference type="Proteomes" id="UP000722125"/>
    </source>
</evidence>
<dbReference type="Proteomes" id="UP000722125">
    <property type="component" value="Unassembled WGS sequence"/>
</dbReference>
<organism evidence="1 2">
    <name type="scientific">Cellulomonas fulva</name>
    <dbReference type="NCBI Taxonomy" id="2835530"/>
    <lineage>
        <taxon>Bacteria</taxon>
        <taxon>Bacillati</taxon>
        <taxon>Actinomycetota</taxon>
        <taxon>Actinomycetes</taxon>
        <taxon>Micrococcales</taxon>
        <taxon>Cellulomonadaceae</taxon>
        <taxon>Cellulomonas</taxon>
    </lineage>
</organism>
<evidence type="ECO:0008006" key="3">
    <source>
        <dbReference type="Google" id="ProtNLM"/>
    </source>
</evidence>
<accession>A0ABS5U231</accession>
<name>A0ABS5U231_9CELL</name>
<sequence>MARGYSGFADVMTTRDGQDLNDLFAEFNAVADIQNRDQEQFLSLFTFNTTNAVESVLQTLGAASAFEKASEYGIPQSKRAEFSTLDLGADFAWYDNRWASTWRYLANATAAEVSSHANAVLQADKDLVFNTVMRTLFGNTDRTFTEGTAQITAKPFANGDGWVPPAYQGQTFDASHTHFRVSGAATIQSGDLDEIVDDFKSHGFSQENGSQIVIFVNAAEGNVINTFRVATGARSDFVPAAGSRFFATDGDLIGNQVPASYAGFVVKGSYDEALVIESARIPAGYVAAMVSGGSLVSTNPIMFRQHVASGYQGLIAIPGGNAQYPLIDSYWTRGFGTGVRQRLAGLVMQVKASGSYDVPALYA</sequence>
<proteinExistence type="predicted"/>
<gene>
    <name evidence="1" type="ORF">KIN34_14295</name>
</gene>
<reference evidence="1 2" key="1">
    <citation type="submission" date="2021-05" db="EMBL/GenBank/DDBJ databases">
        <title>Description of Cellulomonas sp. DKR-3 sp. nov.</title>
        <authorList>
            <person name="Dahal R.H."/>
            <person name="Chaudhary D.K."/>
        </authorList>
    </citation>
    <scope>NUCLEOTIDE SEQUENCE [LARGE SCALE GENOMIC DNA]</scope>
    <source>
        <strain evidence="1 2">DKR-3</strain>
    </source>
</reference>
<evidence type="ECO:0000313" key="1">
    <source>
        <dbReference type="EMBL" id="MBT0995454.1"/>
    </source>
</evidence>
<protein>
    <recommendedName>
        <fullName evidence="3">Phage coat protein</fullName>
    </recommendedName>
</protein>
<comment type="caution">
    <text evidence="1">The sequence shown here is derived from an EMBL/GenBank/DDBJ whole genome shotgun (WGS) entry which is preliminary data.</text>
</comment>
<dbReference type="EMBL" id="JAHBOH010000002">
    <property type="protein sequence ID" value="MBT0995454.1"/>
    <property type="molecule type" value="Genomic_DNA"/>
</dbReference>
<dbReference type="RefSeq" id="WP_214352418.1">
    <property type="nucleotide sequence ID" value="NZ_JAHBOH010000002.1"/>
</dbReference>